<proteinExistence type="predicted"/>
<dbReference type="GO" id="GO:0007165">
    <property type="term" value="P:signal transduction"/>
    <property type="evidence" value="ECO:0007669"/>
    <property type="project" value="InterPro"/>
</dbReference>
<feature type="compositionally biased region" description="Low complexity" evidence="2">
    <location>
        <begin position="189"/>
        <end position="211"/>
    </location>
</feature>
<protein>
    <submittedName>
        <fullName evidence="4">Rho GTPase activation protein domain containing protein</fullName>
    </submittedName>
</protein>
<dbReference type="InterPro" id="IPR027267">
    <property type="entry name" value="AH/BAR_dom_sf"/>
</dbReference>
<dbReference type="InterPro" id="IPR000198">
    <property type="entry name" value="RhoGAP_dom"/>
</dbReference>
<dbReference type="AlphaFoldDB" id="M7XDZ2"/>
<feature type="compositionally biased region" description="Basic and acidic residues" evidence="2">
    <location>
        <begin position="162"/>
        <end position="175"/>
    </location>
</feature>
<dbReference type="Pfam" id="PF00620">
    <property type="entry name" value="RhoGAP"/>
    <property type="match status" value="1"/>
</dbReference>
<dbReference type="eggNOG" id="KOG4270">
    <property type="taxonomic scope" value="Eukaryota"/>
</dbReference>
<dbReference type="InterPro" id="IPR050729">
    <property type="entry name" value="Rho-GAP"/>
</dbReference>
<organism evidence="4 5">
    <name type="scientific">Rhodotorula toruloides (strain NP11)</name>
    <name type="common">Yeast</name>
    <name type="synonym">Rhodosporidium toruloides</name>
    <dbReference type="NCBI Taxonomy" id="1130832"/>
    <lineage>
        <taxon>Eukaryota</taxon>
        <taxon>Fungi</taxon>
        <taxon>Dikarya</taxon>
        <taxon>Basidiomycota</taxon>
        <taxon>Pucciniomycotina</taxon>
        <taxon>Microbotryomycetes</taxon>
        <taxon>Sporidiobolales</taxon>
        <taxon>Sporidiobolaceae</taxon>
        <taxon>Rhodotorula</taxon>
    </lineage>
</organism>
<dbReference type="SMART" id="SM00324">
    <property type="entry name" value="RhoGAP"/>
    <property type="match status" value="1"/>
</dbReference>
<dbReference type="HOGENOM" id="CLU_353437_0_0_1"/>
<feature type="region of interest" description="Disordered" evidence="2">
    <location>
        <begin position="607"/>
        <end position="678"/>
    </location>
</feature>
<dbReference type="GO" id="GO:0005737">
    <property type="term" value="C:cytoplasm"/>
    <property type="evidence" value="ECO:0007669"/>
    <property type="project" value="TreeGrafter"/>
</dbReference>
<dbReference type="EMBL" id="KB722653">
    <property type="protein sequence ID" value="EMS22039.1"/>
    <property type="molecule type" value="Genomic_DNA"/>
</dbReference>
<dbReference type="Gene3D" id="1.20.1270.60">
    <property type="entry name" value="Arfaptin homology (AH) domain/BAR domain"/>
    <property type="match status" value="1"/>
</dbReference>
<feature type="region of interest" description="Disordered" evidence="2">
    <location>
        <begin position="698"/>
        <end position="795"/>
    </location>
</feature>
<keyword evidence="5" id="KW-1185">Reference proteome</keyword>
<evidence type="ECO:0000313" key="5">
    <source>
        <dbReference type="Proteomes" id="UP000016926"/>
    </source>
</evidence>
<dbReference type="SUPFAM" id="SSF103657">
    <property type="entry name" value="BAR/IMD domain-like"/>
    <property type="match status" value="1"/>
</dbReference>
<evidence type="ECO:0000259" key="3">
    <source>
        <dbReference type="PROSITE" id="PS50238"/>
    </source>
</evidence>
<dbReference type="GeneID" id="27365267"/>
<reference evidence="4 5" key="1">
    <citation type="journal article" date="2012" name="Nat. Commun.">
        <title>A multi-omic map of the lipid-producing yeast Rhodosporidium toruloides.</title>
        <authorList>
            <person name="Zhu Z."/>
            <person name="Zhang S."/>
            <person name="Liu H."/>
            <person name="Shen H."/>
            <person name="Lin X."/>
            <person name="Yang F."/>
            <person name="Zhou Y.J."/>
            <person name="Jin G."/>
            <person name="Ye M."/>
            <person name="Zou H."/>
            <person name="Zou H."/>
            <person name="Zhao Z.K."/>
        </authorList>
    </citation>
    <scope>NUCLEOTIDE SEQUENCE [LARGE SCALE GENOMIC DNA]</scope>
    <source>
        <strain evidence="4 5">NP11</strain>
    </source>
</reference>
<dbReference type="SUPFAM" id="SSF48350">
    <property type="entry name" value="GTPase activation domain, GAP"/>
    <property type="match status" value="1"/>
</dbReference>
<sequence length="795" mass="86715">MDDVHSRLLREVNTYLDFFQRRRVVPSQEIEQDYVDALRKLSLKAQQGDRALDDDLQAQVPTSWRRAWLAVRNAVEDEARAHKGTADGLDRLVKTLSTLRDDRDRIRRRIREDLRSTANEHGEYKGVVQRLRKMYERKVEELQHHEEAETAKDQDPAFSSKGGKEEGWPPEHWLNHENGPVTSGRNRSDSAASSKAGGSASDIDSPPSSAVSPALAPVFVSGATSSSSAAPSAYRDPPTGKQNVFEAIAKRDWSGEKHRVNSIVRAVGNLAKGADPATALGPSRTVRNKQYGSKLKREAEQADRDYRSGIFQLETLRLQKQRVQTSARESLKEFVNELASTFKTQLEKRVSDEILLGETHTAIASHLVPDIASIDAQQDAQTFFAGVQDPAPADPPVYYVNAFVGECRSLLFGVGLQDYHAKHPNMLVPLIVQRCIANVEATGLDQEGIYRVPGKLATIQQIVHRMEKGEEAFEFGPNDDPPAVAGVLKLYLRQLPVPLFPFLPTDRRAFTAEHAASSDTAIASLARRIRRLSPPQQATLKALCQHLAKVAEHESVNKMSASNLALIFTSVIFGEDDVASLEAAMQGSKDNVMEILIRQQASLFRDLPVDPPSGVRSRQSSDHISSPRAPVDLASASTASPNASAGDDSRGRSASASSTHLTVPRETLEGATGSSPALRAGSIDSVYALYDQATTPGVLAPETSPLSAHHPANPPPGRSTPTLISPPHSRPLSASPAAILSPPKLSPMAEHPQPLDEPLPPPRISATQQPRREHSFDEPEPPLSAALGRHIHTPE</sequence>
<dbReference type="InterPro" id="IPR008936">
    <property type="entry name" value="Rho_GTPase_activation_prot"/>
</dbReference>
<dbReference type="PROSITE" id="PS50238">
    <property type="entry name" value="RHOGAP"/>
    <property type="match status" value="1"/>
</dbReference>
<feature type="compositionally biased region" description="Low complexity" evidence="2">
    <location>
        <begin position="634"/>
        <end position="658"/>
    </location>
</feature>
<dbReference type="OrthoDB" id="79452at2759"/>
<gene>
    <name evidence="4" type="ORF">RHTO_01254</name>
</gene>
<evidence type="ECO:0000313" key="4">
    <source>
        <dbReference type="EMBL" id="EMS22039.1"/>
    </source>
</evidence>
<accession>M7XDZ2</accession>
<feature type="compositionally biased region" description="Basic and acidic residues" evidence="2">
    <location>
        <begin position="142"/>
        <end position="155"/>
    </location>
</feature>
<keyword evidence="1" id="KW-0343">GTPase activation</keyword>
<dbReference type="PANTHER" id="PTHR23176">
    <property type="entry name" value="RHO/RAC/CDC GTPASE-ACTIVATING PROTEIN"/>
    <property type="match status" value="1"/>
</dbReference>
<dbReference type="Gene3D" id="1.10.555.10">
    <property type="entry name" value="Rho GTPase activation protein"/>
    <property type="match status" value="1"/>
</dbReference>
<dbReference type="RefSeq" id="XP_016273158.1">
    <property type="nucleotide sequence ID" value="XM_016414937.1"/>
</dbReference>
<evidence type="ECO:0000256" key="1">
    <source>
        <dbReference type="ARBA" id="ARBA00022468"/>
    </source>
</evidence>
<dbReference type="GO" id="GO:0005096">
    <property type="term" value="F:GTPase activator activity"/>
    <property type="evidence" value="ECO:0007669"/>
    <property type="project" value="UniProtKB-KW"/>
</dbReference>
<feature type="region of interest" description="Disordered" evidence="2">
    <location>
        <begin position="142"/>
        <end position="211"/>
    </location>
</feature>
<evidence type="ECO:0000256" key="2">
    <source>
        <dbReference type="SAM" id="MobiDB-lite"/>
    </source>
</evidence>
<feature type="domain" description="Rho-GAP" evidence="3">
    <location>
        <begin position="414"/>
        <end position="604"/>
    </location>
</feature>
<name>M7XDZ2_RHOT1</name>
<dbReference type="Proteomes" id="UP000016926">
    <property type="component" value="Unassembled WGS sequence"/>
</dbReference>
<dbReference type="PANTHER" id="PTHR23176:SF134">
    <property type="entry name" value="RHO-TYPE GTPASE-ACTIVATING PROTEIN"/>
    <property type="match status" value="1"/>
</dbReference>